<accession>A0ABP9I937</accession>
<dbReference type="EMBL" id="BAABHS010000041">
    <property type="protein sequence ID" value="GAA4990899.1"/>
    <property type="molecule type" value="Genomic_DNA"/>
</dbReference>
<proteinExistence type="predicted"/>
<feature type="region of interest" description="Disordered" evidence="1">
    <location>
        <begin position="65"/>
        <end position="84"/>
    </location>
</feature>
<dbReference type="Gene3D" id="3.30.420.10">
    <property type="entry name" value="Ribonuclease H-like superfamily/Ribonuclease H"/>
    <property type="match status" value="1"/>
</dbReference>
<organism evidence="3 4">
    <name type="scientific">Yinghuangia aomiensis</name>
    <dbReference type="NCBI Taxonomy" id="676205"/>
    <lineage>
        <taxon>Bacteria</taxon>
        <taxon>Bacillati</taxon>
        <taxon>Actinomycetota</taxon>
        <taxon>Actinomycetes</taxon>
        <taxon>Kitasatosporales</taxon>
        <taxon>Streptomycetaceae</taxon>
        <taxon>Yinghuangia</taxon>
    </lineage>
</organism>
<dbReference type="InterPro" id="IPR001584">
    <property type="entry name" value="Integrase_cat-core"/>
</dbReference>
<dbReference type="SUPFAM" id="SSF53098">
    <property type="entry name" value="Ribonuclease H-like"/>
    <property type="match status" value="1"/>
</dbReference>
<feature type="domain" description="Integrase catalytic" evidence="2">
    <location>
        <begin position="22"/>
        <end position="65"/>
    </location>
</feature>
<reference evidence="4" key="1">
    <citation type="journal article" date="2019" name="Int. J. Syst. Evol. Microbiol.">
        <title>The Global Catalogue of Microorganisms (GCM) 10K type strain sequencing project: providing services to taxonomists for standard genome sequencing and annotation.</title>
        <authorList>
            <consortium name="The Broad Institute Genomics Platform"/>
            <consortium name="The Broad Institute Genome Sequencing Center for Infectious Disease"/>
            <person name="Wu L."/>
            <person name="Ma J."/>
        </authorList>
    </citation>
    <scope>NUCLEOTIDE SEQUENCE [LARGE SCALE GENOMIC DNA]</scope>
    <source>
        <strain evidence="4">JCM 17986</strain>
    </source>
</reference>
<evidence type="ECO:0000259" key="2">
    <source>
        <dbReference type="Pfam" id="PF13683"/>
    </source>
</evidence>
<dbReference type="InterPro" id="IPR012337">
    <property type="entry name" value="RNaseH-like_sf"/>
</dbReference>
<name>A0ABP9I937_9ACTN</name>
<protein>
    <recommendedName>
        <fullName evidence="2">Integrase catalytic domain-containing protein</fullName>
    </recommendedName>
</protein>
<gene>
    <name evidence="3" type="ORF">GCM10023205_73330</name>
</gene>
<evidence type="ECO:0000256" key="1">
    <source>
        <dbReference type="SAM" id="MobiDB-lite"/>
    </source>
</evidence>
<comment type="caution">
    <text evidence="3">The sequence shown here is derived from an EMBL/GenBank/DDBJ whole genome shotgun (WGS) entry which is preliminary data.</text>
</comment>
<keyword evidence="4" id="KW-1185">Reference proteome</keyword>
<evidence type="ECO:0000313" key="4">
    <source>
        <dbReference type="Proteomes" id="UP001500466"/>
    </source>
</evidence>
<dbReference type="InterPro" id="IPR036397">
    <property type="entry name" value="RNaseH_sf"/>
</dbReference>
<dbReference type="Pfam" id="PF13683">
    <property type="entry name" value="rve_3"/>
    <property type="match status" value="1"/>
</dbReference>
<dbReference type="Proteomes" id="UP001500466">
    <property type="component" value="Unassembled WGS sequence"/>
</dbReference>
<sequence>MSETGWLRLAKCVVEDVWPLRRTNGKVERFNRTLLDEWAYATTYRSEAERQAAFSPWLHAYDHHRGRARTRGKPPATNLTGQYS</sequence>
<evidence type="ECO:0000313" key="3">
    <source>
        <dbReference type="EMBL" id="GAA4990899.1"/>
    </source>
</evidence>